<organism evidence="2 3">
    <name type="scientific">Polaribacter haliotis</name>
    <dbReference type="NCBI Taxonomy" id="1888915"/>
    <lineage>
        <taxon>Bacteria</taxon>
        <taxon>Pseudomonadati</taxon>
        <taxon>Bacteroidota</taxon>
        <taxon>Flavobacteriia</taxon>
        <taxon>Flavobacteriales</taxon>
        <taxon>Flavobacteriaceae</taxon>
    </lineage>
</organism>
<evidence type="ECO:0008006" key="4">
    <source>
        <dbReference type="Google" id="ProtNLM"/>
    </source>
</evidence>
<proteinExistence type="predicted"/>
<dbReference type="InterPro" id="IPR050445">
    <property type="entry name" value="Bact_polysacc_biosynth/exp"/>
</dbReference>
<dbReference type="PANTHER" id="PTHR32309">
    <property type="entry name" value="TYROSINE-PROTEIN KINASE"/>
    <property type="match status" value="1"/>
</dbReference>
<keyword evidence="3" id="KW-1185">Reference proteome</keyword>
<evidence type="ECO:0000256" key="1">
    <source>
        <dbReference type="SAM" id="Phobius"/>
    </source>
</evidence>
<name>A0A7L8AGJ0_9FLAO</name>
<protein>
    <recommendedName>
        <fullName evidence="4">Sugar transporter</fullName>
    </recommendedName>
</protein>
<keyword evidence="1" id="KW-0812">Transmembrane</keyword>
<keyword evidence="1" id="KW-1133">Transmembrane helix</keyword>
<sequence length="345" mass="39749">MSNQLKETNNQSNIDVKDYLYKVLAYWKLFLVTIVIGLIIAKFMNGYMQKIYSLNTVISVKEENNPLFSTGTNIAFNWGGASDELETVKVTLTSRTHNEIVVKRLQFYVEYLKEDRFRLADVYGYTPFKVALNIKKPQLYGKLISLEITGNDTYKISTEFNESGNNQVITYSSNTIENYSTNSLYYSEEFNVNDTIKSDFLNFKIDKIDTFTIGEKYFIRFGNFDGTVKGNKGLSVNTVTKAASLLILQKDGTNKNRIVDYLNTTVQVLDSIKQVQKIEYAVKTEAYIDTLFKEETKKLKEIEEGLGNYRESNNIFDLSTEGSTFYEETIQLEREKKNYKITTII</sequence>
<dbReference type="KEGG" id="phal:H9I45_01165"/>
<evidence type="ECO:0000313" key="2">
    <source>
        <dbReference type="EMBL" id="QOD61080.1"/>
    </source>
</evidence>
<dbReference type="RefSeq" id="WP_191141239.1">
    <property type="nucleotide sequence ID" value="NZ_CP061813.1"/>
</dbReference>
<reference evidence="2 3" key="1">
    <citation type="journal article" date="2016" name="Int. J. Syst. Evol. Microbiol.">
        <title>Polaribacter haliotis sp. nov., isolated from the gut of abalone Haliotis discus hannai.</title>
        <authorList>
            <person name="Kim Y.O."/>
            <person name="Park I.S."/>
            <person name="Park S."/>
            <person name="Nam B.H."/>
            <person name="Park J.M."/>
            <person name="Kim D.G."/>
            <person name="Yoon J.H."/>
        </authorList>
    </citation>
    <scope>NUCLEOTIDE SEQUENCE [LARGE SCALE GENOMIC DNA]</scope>
    <source>
        <strain evidence="2 3">KCTC 52418</strain>
    </source>
</reference>
<accession>A0A7L8AGJ0</accession>
<keyword evidence="1" id="KW-0472">Membrane</keyword>
<dbReference type="GO" id="GO:0004713">
    <property type="term" value="F:protein tyrosine kinase activity"/>
    <property type="evidence" value="ECO:0007669"/>
    <property type="project" value="TreeGrafter"/>
</dbReference>
<dbReference type="Proteomes" id="UP000516764">
    <property type="component" value="Chromosome"/>
</dbReference>
<dbReference type="EMBL" id="CP061813">
    <property type="protein sequence ID" value="QOD61080.1"/>
    <property type="molecule type" value="Genomic_DNA"/>
</dbReference>
<evidence type="ECO:0000313" key="3">
    <source>
        <dbReference type="Proteomes" id="UP000516764"/>
    </source>
</evidence>
<dbReference type="AlphaFoldDB" id="A0A7L8AGJ0"/>
<gene>
    <name evidence="2" type="ORF">H9I45_01165</name>
</gene>
<dbReference type="PANTHER" id="PTHR32309:SF13">
    <property type="entry name" value="FERRIC ENTEROBACTIN TRANSPORT PROTEIN FEPE"/>
    <property type="match status" value="1"/>
</dbReference>
<feature type="transmembrane region" description="Helical" evidence="1">
    <location>
        <begin position="25"/>
        <end position="44"/>
    </location>
</feature>
<dbReference type="GO" id="GO:0005886">
    <property type="term" value="C:plasma membrane"/>
    <property type="evidence" value="ECO:0007669"/>
    <property type="project" value="TreeGrafter"/>
</dbReference>